<organism evidence="2 3">
    <name type="scientific">Pythium oligandrum</name>
    <name type="common">Mycoparasitic fungus</name>
    <dbReference type="NCBI Taxonomy" id="41045"/>
    <lineage>
        <taxon>Eukaryota</taxon>
        <taxon>Sar</taxon>
        <taxon>Stramenopiles</taxon>
        <taxon>Oomycota</taxon>
        <taxon>Peronosporomycetes</taxon>
        <taxon>Pythiales</taxon>
        <taxon>Pythiaceae</taxon>
        <taxon>Pythium</taxon>
    </lineage>
</organism>
<dbReference type="Proteomes" id="UP000794436">
    <property type="component" value="Unassembled WGS sequence"/>
</dbReference>
<evidence type="ECO:0000313" key="2">
    <source>
        <dbReference type="EMBL" id="TMW59428.1"/>
    </source>
</evidence>
<evidence type="ECO:0000256" key="1">
    <source>
        <dbReference type="SAM" id="Coils"/>
    </source>
</evidence>
<proteinExistence type="predicted"/>
<dbReference type="PANTHER" id="PTHR37031">
    <property type="entry name" value="METALLOPHOSPHATASE BINDING DOMAIN PROTEIN"/>
    <property type="match status" value="1"/>
</dbReference>
<reference evidence="2" key="1">
    <citation type="submission" date="2019-03" db="EMBL/GenBank/DDBJ databases">
        <title>Long read genome sequence of the mycoparasitic Pythium oligandrum ATCC 38472 isolated from sugarbeet rhizosphere.</title>
        <authorList>
            <person name="Gaulin E."/>
        </authorList>
    </citation>
    <scope>NUCLEOTIDE SEQUENCE</scope>
    <source>
        <strain evidence="2">ATCC 38472_TT</strain>
    </source>
</reference>
<protein>
    <submittedName>
        <fullName evidence="2">Uncharacterized protein</fullName>
    </submittedName>
</protein>
<keyword evidence="1" id="KW-0175">Coiled coil</keyword>
<accession>A0A8K1FI66</accession>
<dbReference type="PANTHER" id="PTHR37031:SF2">
    <property type="entry name" value="PHOD-LIKE PHOSPHATASE METALLOPHOSPHATASE DOMAIN-CONTAINING PROTEIN"/>
    <property type="match status" value="1"/>
</dbReference>
<feature type="coiled-coil region" evidence="1">
    <location>
        <begin position="383"/>
        <end position="410"/>
    </location>
</feature>
<dbReference type="Gene3D" id="3.60.21.70">
    <property type="entry name" value="PhoD-like phosphatase"/>
    <property type="match status" value="1"/>
</dbReference>
<sequence length="1292" mass="147286">MGNAPSDAAEDDAITRVSRLKEELADMERAIQVLRQSPEKDPLLPHQVRVHDAIVDSDPHVHVVVGPVIGKVEPQRARVLLEVDRDAKVTCHVLLYDERVARMVPLPQCETQMDCVAQRPAVFVLCGLLPGRFYRVVFSGVHHEDVIAHTGSFRTPTLAQTTLQCVVVSADDPHDLEYGERSLWKALRRRVDDRDVHIVLHLGGQVMLRRMFDKAWTLLMRHAECTRPPAVREASNNAFGSAWGTLEAQAMDTLRSAYHTQWTLVHDKQHVLAHASNLMMWSDWEVYPSFTTSPLFRVDHTQPTIEMQVLRTVTRCARRLYHEYQRALWDDELDDLVTREKGLHELAETALATTARIHQLGLQIPAAQADLERQKERRDIEGARRVERHLRGLENEKAKTENQLVSYNQLLAPQRGEEFLFCIGGLGFLFLDLRSARMEPGGSQCADNLMLSTLQWEFIERTLERDDLKVLVLCSEVPVVDALPQELRNTDTSSAKSDYKTWWGSSPVAQQRLLGLLFEWKLERSDRQVVLLAGSCNTRFAMQTQVRDTRLRTEVMQFMVGPITASSIHDPQSLSSRPSTLFDRYEYEHQNVEMHEKAFASVTFGMSPTCSQGACDWTLVHGSSAQNPAIVILGPVVGYVDAASAVIMLEVDRESDLVCVLENPLTGEKHRIFEHFESHRPQSFYVAHLRSEHHYQVSFERIQQPERYCGSFQTLAKQPTKFDVVALTVEHSIDVVESQQAQPSRLWPSLTENLGHVPFRGVDLLVLFERDKRSEDYALISQAADEEQMIEHLRQSQRLKWNMPELQHILAYGGGAHIVLSRNAWVTDAKADPRYTRLQACMDRVELEYANCLLPPSKRVTNVEERARRPISTCIGAFGVFILPNMYERLDWDRGCAVLEEVWTRLKEFLYTPLLNTVMLITPEPVVEDSFEDIEEKARFQDVYRRKLGFYRRDFVCLLQILMEWQEQAQGATTATTKRHVLMLSGHEWRSFDSVIQQAALLSNPSDDQLQTPLLLQYAVGPLDAPSLGDMSLRLDGNVFPQGTLTESLVYFHRFHRRAKQVPTENSADDGAGTFLHIQFALTPSIDDSQALEIVPLYVVSCEIEYPPQSESAITASQHSAVPQVQWKTVRADTPADLTWRLEVTQPQWLVKLVSDPLTEAEETQIREIEEQLFDKTDEIKTSFNHNEGLSSGLVTMDHTSEILEAVHDAITYYYRQLSGPVFRAKCPSVPSRYVLSYTWHELIAGRAADQEESHEGSILVGAMEATLYRDLVGKSFVNAWLFRTRLETYWS</sequence>
<feature type="coiled-coil region" evidence="1">
    <location>
        <begin position="10"/>
        <end position="37"/>
    </location>
</feature>
<gene>
    <name evidence="2" type="ORF">Poli38472_004497</name>
</gene>
<keyword evidence="3" id="KW-1185">Reference proteome</keyword>
<dbReference type="InterPro" id="IPR038607">
    <property type="entry name" value="PhoD-like_sf"/>
</dbReference>
<evidence type="ECO:0000313" key="3">
    <source>
        <dbReference type="Proteomes" id="UP000794436"/>
    </source>
</evidence>
<dbReference type="OrthoDB" id="2419400at2759"/>
<comment type="caution">
    <text evidence="2">The sequence shown here is derived from an EMBL/GenBank/DDBJ whole genome shotgun (WGS) entry which is preliminary data.</text>
</comment>
<dbReference type="EMBL" id="SPLM01000109">
    <property type="protein sequence ID" value="TMW59428.1"/>
    <property type="molecule type" value="Genomic_DNA"/>
</dbReference>
<name>A0A8K1FI66_PYTOL</name>